<keyword evidence="1" id="KW-1133">Transmembrane helix</keyword>
<keyword evidence="1" id="KW-0472">Membrane</keyword>
<evidence type="ECO:0000256" key="1">
    <source>
        <dbReference type="SAM" id="Phobius"/>
    </source>
</evidence>
<protein>
    <submittedName>
        <fullName evidence="2">Uncharacterized protein</fullName>
    </submittedName>
</protein>
<accession>A0AA49GLG6</accession>
<reference evidence="2" key="2">
    <citation type="journal article" date="2024" name="Antonie Van Leeuwenhoek">
        <title>Roseihalotalea indica gen. nov., sp. nov., a halophilic Bacteroidetes from mesopelagic Southwest Indian Ocean with higher carbohydrate metabolic potential.</title>
        <authorList>
            <person name="Chen B."/>
            <person name="Zhang M."/>
            <person name="Lin D."/>
            <person name="Ye J."/>
            <person name="Tang K."/>
        </authorList>
    </citation>
    <scope>NUCLEOTIDE SEQUENCE</scope>
    <source>
        <strain evidence="2">TK19036</strain>
    </source>
</reference>
<organism evidence="2">
    <name type="scientific">Roseihalotalea indica</name>
    <dbReference type="NCBI Taxonomy" id="2867963"/>
    <lineage>
        <taxon>Bacteria</taxon>
        <taxon>Pseudomonadati</taxon>
        <taxon>Bacteroidota</taxon>
        <taxon>Cytophagia</taxon>
        <taxon>Cytophagales</taxon>
        <taxon>Catalimonadaceae</taxon>
        <taxon>Roseihalotalea</taxon>
    </lineage>
</organism>
<dbReference type="EMBL" id="CP120682">
    <property type="protein sequence ID" value="WKN37040.1"/>
    <property type="molecule type" value="Genomic_DNA"/>
</dbReference>
<sequence length="90" mass="10647">MMGASGVISAMKKSYEDNRALLRRKGTFECMKDYYVTNLGERTSRSTNYEALKQWRTERIYQRRKEKWLAHAVVIGLLIITFSLWYVFNG</sequence>
<evidence type="ECO:0000313" key="2">
    <source>
        <dbReference type="EMBL" id="WKN37040.1"/>
    </source>
</evidence>
<proteinExistence type="predicted"/>
<dbReference type="AlphaFoldDB" id="A0AA49GLG6"/>
<gene>
    <name evidence="2" type="ORF">K4G66_32235</name>
</gene>
<reference evidence="2" key="1">
    <citation type="journal article" date="2023" name="Comput. Struct. Biotechnol. J.">
        <title>Discovery of a novel marine Bacteroidetes with a rich repertoire of carbohydrate-active enzymes.</title>
        <authorList>
            <person name="Chen B."/>
            <person name="Liu G."/>
            <person name="Chen Q."/>
            <person name="Wang H."/>
            <person name="Liu L."/>
            <person name="Tang K."/>
        </authorList>
    </citation>
    <scope>NUCLEOTIDE SEQUENCE</scope>
    <source>
        <strain evidence="2">TK19036</strain>
    </source>
</reference>
<feature type="transmembrane region" description="Helical" evidence="1">
    <location>
        <begin position="68"/>
        <end position="88"/>
    </location>
</feature>
<name>A0AA49GLG6_9BACT</name>
<keyword evidence="1" id="KW-0812">Transmembrane</keyword>